<name>A0A6U4FD38_9STRA</name>
<dbReference type="InterPro" id="IPR037047">
    <property type="entry name" value="PITH_dom_sf"/>
</dbReference>
<gene>
    <name evidence="4" type="ORF">MPOL1434_LOCUS1615</name>
</gene>
<accession>A0A6U4FD38</accession>
<dbReference type="PANTHER" id="PTHR46115">
    <property type="entry name" value="THIOREDOXIN-LIKE PROTEIN 1"/>
    <property type="match status" value="1"/>
</dbReference>
<feature type="region of interest" description="Disordered" evidence="2">
    <location>
        <begin position="1"/>
        <end position="33"/>
    </location>
</feature>
<dbReference type="GO" id="GO:0005737">
    <property type="term" value="C:cytoplasm"/>
    <property type="evidence" value="ECO:0007669"/>
    <property type="project" value="UniProtKB-ARBA"/>
</dbReference>
<feature type="compositionally biased region" description="Gly residues" evidence="2">
    <location>
        <begin position="7"/>
        <end position="16"/>
    </location>
</feature>
<evidence type="ECO:0000259" key="3">
    <source>
        <dbReference type="PROSITE" id="PS51532"/>
    </source>
</evidence>
<keyword evidence="1" id="KW-1015">Disulfide bond</keyword>
<dbReference type="InterPro" id="IPR010400">
    <property type="entry name" value="PITH_dom"/>
</dbReference>
<dbReference type="InterPro" id="IPR008979">
    <property type="entry name" value="Galactose-bd-like_sf"/>
</dbReference>
<dbReference type="Pfam" id="PF06201">
    <property type="entry name" value="PITH"/>
    <property type="match status" value="1"/>
</dbReference>
<evidence type="ECO:0000256" key="2">
    <source>
        <dbReference type="SAM" id="MobiDB-lite"/>
    </source>
</evidence>
<evidence type="ECO:0000313" key="4">
    <source>
        <dbReference type="EMBL" id="CAD8361815.1"/>
    </source>
</evidence>
<dbReference type="AlphaFoldDB" id="A0A6U4FD38"/>
<reference evidence="4" key="1">
    <citation type="submission" date="2021-01" db="EMBL/GenBank/DDBJ databases">
        <authorList>
            <person name="Corre E."/>
            <person name="Pelletier E."/>
            <person name="Niang G."/>
            <person name="Scheremetjew M."/>
            <person name="Finn R."/>
            <person name="Kale V."/>
            <person name="Holt S."/>
            <person name="Cochrane G."/>
            <person name="Meng A."/>
            <person name="Brown T."/>
            <person name="Cohen L."/>
        </authorList>
    </citation>
    <scope>NUCLEOTIDE SEQUENCE</scope>
    <source>
        <strain evidence="4">CCMP3303</strain>
    </source>
</reference>
<organism evidence="4">
    <name type="scientific">Minutocellus polymorphus</name>
    <dbReference type="NCBI Taxonomy" id="265543"/>
    <lineage>
        <taxon>Eukaryota</taxon>
        <taxon>Sar</taxon>
        <taxon>Stramenopiles</taxon>
        <taxon>Ochrophyta</taxon>
        <taxon>Bacillariophyta</taxon>
        <taxon>Mediophyceae</taxon>
        <taxon>Cymatosirophycidae</taxon>
        <taxon>Cymatosirales</taxon>
        <taxon>Cymatosiraceae</taxon>
        <taxon>Minutocellus</taxon>
    </lineage>
</organism>
<sequence length="192" mass="21062">MMMPGMMPGGPAGAAAGGPPAAPADDGKNRDLSDKIDKSQCYARNESSQYPWTNLLIGDTRLGCKSDADEQLILHVEFHEFVKVHSIKFTEFNSGRDPSEAPTLVKLYVNRCNMGFEDVEDVDPTQVLELTAADLKEDADPIKLQFVKFQRVRSITFFVEENDGGDVSAMGGLKLIGRTVATTNMKDFKKQG</sequence>
<protein>
    <recommendedName>
        <fullName evidence="3">PITH domain-containing protein</fullName>
    </recommendedName>
</protein>
<dbReference type="SUPFAM" id="SSF49785">
    <property type="entry name" value="Galactose-binding domain-like"/>
    <property type="match status" value="1"/>
</dbReference>
<feature type="domain" description="PITH" evidence="3">
    <location>
        <begin position="21"/>
        <end position="192"/>
    </location>
</feature>
<proteinExistence type="predicted"/>
<evidence type="ECO:0000256" key="1">
    <source>
        <dbReference type="ARBA" id="ARBA00023157"/>
    </source>
</evidence>
<dbReference type="Gene3D" id="2.60.120.470">
    <property type="entry name" value="PITH domain"/>
    <property type="match status" value="1"/>
</dbReference>
<dbReference type="EMBL" id="HBEJ01002780">
    <property type="protein sequence ID" value="CAD8361815.1"/>
    <property type="molecule type" value="Transcribed_RNA"/>
</dbReference>
<dbReference type="PROSITE" id="PS51532">
    <property type="entry name" value="PITH"/>
    <property type="match status" value="1"/>
</dbReference>